<name>A0A381SXM4_9ZZZZ</name>
<evidence type="ECO:0000313" key="1">
    <source>
        <dbReference type="EMBL" id="SVA06093.1"/>
    </source>
</evidence>
<reference evidence="1" key="1">
    <citation type="submission" date="2018-05" db="EMBL/GenBank/DDBJ databases">
        <authorList>
            <person name="Lanie J.A."/>
            <person name="Ng W.-L."/>
            <person name="Kazmierczak K.M."/>
            <person name="Andrzejewski T.M."/>
            <person name="Davidsen T.M."/>
            <person name="Wayne K.J."/>
            <person name="Tettelin H."/>
            <person name="Glass J.I."/>
            <person name="Rusch D."/>
            <person name="Podicherti R."/>
            <person name="Tsui H.-C.T."/>
            <person name="Winkler M.E."/>
        </authorList>
    </citation>
    <scope>NUCLEOTIDE SEQUENCE</scope>
</reference>
<sequence>MKYYDFDPDVVFFLACPLLSHPEPGIEFRNSSLWPQSLQRPVLTGPLG</sequence>
<protein>
    <submittedName>
        <fullName evidence="1">Uncharacterized protein</fullName>
    </submittedName>
</protein>
<organism evidence="1">
    <name type="scientific">marine metagenome</name>
    <dbReference type="NCBI Taxonomy" id="408172"/>
    <lineage>
        <taxon>unclassified sequences</taxon>
        <taxon>metagenomes</taxon>
        <taxon>ecological metagenomes</taxon>
    </lineage>
</organism>
<accession>A0A381SXM4</accession>
<proteinExistence type="predicted"/>
<dbReference type="EMBL" id="UINC01003411">
    <property type="protein sequence ID" value="SVA06093.1"/>
    <property type="molecule type" value="Genomic_DNA"/>
</dbReference>
<dbReference type="AlphaFoldDB" id="A0A381SXM4"/>
<gene>
    <name evidence="1" type="ORF">METZ01_LOCUS58947</name>
</gene>